<keyword evidence="1" id="KW-0472">Membrane</keyword>
<sequence>MAKNTRKHSEAVRKKVLTAAVICAVLLILAAIIGTGLLRSAQKEQRKREEKAGVFEPYQPYGLVYDKKEDRLYFNGEQVRYFEDITDTDRYIKWPNKAGAVDVYAERDTIGALIGVSSFSQQEYADRTPSLKDAAGELEISISIDGYTDDVEEMVKERIEDAYEVYGQYGLTYDADSDRLYYHGELVGYFEDTSLKHYFGPFEDSMVKIYAVRDKQGNLTGLDVDEGTK</sequence>
<proteinExistence type="predicted"/>
<dbReference type="AlphaFoldDB" id="A0A3E3I7G2"/>
<feature type="transmembrane region" description="Helical" evidence="1">
    <location>
        <begin position="16"/>
        <end position="38"/>
    </location>
</feature>
<dbReference type="EMBL" id="QVLV01000004">
    <property type="protein sequence ID" value="RGE62399.1"/>
    <property type="molecule type" value="Genomic_DNA"/>
</dbReference>
<gene>
    <name evidence="2" type="ORF">DXC51_07250</name>
</gene>
<accession>A0A3E3I7G2</accession>
<name>A0A3E3I7G2_9FIRM</name>
<keyword evidence="1" id="KW-0812">Transmembrane</keyword>
<organism evidence="2 3">
    <name type="scientific">Eisenbergiella massiliensis</name>
    <dbReference type="NCBI Taxonomy" id="1720294"/>
    <lineage>
        <taxon>Bacteria</taxon>
        <taxon>Bacillati</taxon>
        <taxon>Bacillota</taxon>
        <taxon>Clostridia</taxon>
        <taxon>Lachnospirales</taxon>
        <taxon>Lachnospiraceae</taxon>
        <taxon>Eisenbergiella</taxon>
    </lineage>
</organism>
<evidence type="ECO:0000313" key="3">
    <source>
        <dbReference type="Proteomes" id="UP000260812"/>
    </source>
</evidence>
<dbReference type="Proteomes" id="UP000260812">
    <property type="component" value="Unassembled WGS sequence"/>
</dbReference>
<evidence type="ECO:0000313" key="2">
    <source>
        <dbReference type="EMBL" id="RGE62399.1"/>
    </source>
</evidence>
<keyword evidence="1" id="KW-1133">Transmembrane helix</keyword>
<dbReference type="RefSeq" id="WP_117544187.1">
    <property type="nucleotide sequence ID" value="NZ_QVLV01000004.1"/>
</dbReference>
<protein>
    <submittedName>
        <fullName evidence="2">Uncharacterized protein</fullName>
    </submittedName>
</protein>
<comment type="caution">
    <text evidence="2">The sequence shown here is derived from an EMBL/GenBank/DDBJ whole genome shotgun (WGS) entry which is preliminary data.</text>
</comment>
<keyword evidence="3" id="KW-1185">Reference proteome</keyword>
<evidence type="ECO:0000256" key="1">
    <source>
        <dbReference type="SAM" id="Phobius"/>
    </source>
</evidence>
<dbReference type="GeneID" id="97986680"/>
<reference evidence="2" key="1">
    <citation type="submission" date="2018-08" db="EMBL/GenBank/DDBJ databases">
        <title>A genome reference for cultivated species of the human gut microbiota.</title>
        <authorList>
            <person name="Zou Y."/>
            <person name="Xue W."/>
            <person name="Luo G."/>
        </authorList>
    </citation>
    <scope>NUCLEOTIDE SEQUENCE [LARGE SCALE GENOMIC DNA]</scope>
    <source>
        <strain evidence="2">TF05-5AC</strain>
    </source>
</reference>